<accession>A0A5E4MM48</accession>
<gene>
    <name evidence="1" type="ORF">CINCED_3A009048</name>
</gene>
<dbReference type="AlphaFoldDB" id="A0A5E4MM48"/>
<proteinExistence type="predicted"/>
<reference evidence="1 2" key="1">
    <citation type="submission" date="2019-08" db="EMBL/GenBank/DDBJ databases">
        <authorList>
            <person name="Alioto T."/>
            <person name="Alioto T."/>
            <person name="Gomez Garrido J."/>
        </authorList>
    </citation>
    <scope>NUCLEOTIDE SEQUENCE [LARGE SCALE GENOMIC DNA]</scope>
</reference>
<protein>
    <submittedName>
        <fullName evidence="1">Uncharacterized protein</fullName>
    </submittedName>
</protein>
<dbReference type="Proteomes" id="UP000325440">
    <property type="component" value="Unassembled WGS sequence"/>
</dbReference>
<dbReference type="EMBL" id="CABPRJ010000956">
    <property type="protein sequence ID" value="VVC32467.1"/>
    <property type="molecule type" value="Genomic_DNA"/>
</dbReference>
<sequence>MNAKSSIEDKPLRVYQTFINECSTIVTSHVNKNSVQQLVNVKDTVESICCLADGIFKACSHIFEQMYVIYGSIKRRTNEIFVPLVFALMIGATNKSINLLKYFEHSNIMSRQAMKTRGRSRDLREPVYTPPIFPPELWSVDKRLLSGLPRTTNTAELWHRKLY</sequence>
<evidence type="ECO:0000313" key="1">
    <source>
        <dbReference type="EMBL" id="VVC32467.1"/>
    </source>
</evidence>
<organism evidence="1 2">
    <name type="scientific">Cinara cedri</name>
    <dbReference type="NCBI Taxonomy" id="506608"/>
    <lineage>
        <taxon>Eukaryota</taxon>
        <taxon>Metazoa</taxon>
        <taxon>Ecdysozoa</taxon>
        <taxon>Arthropoda</taxon>
        <taxon>Hexapoda</taxon>
        <taxon>Insecta</taxon>
        <taxon>Pterygota</taxon>
        <taxon>Neoptera</taxon>
        <taxon>Paraneoptera</taxon>
        <taxon>Hemiptera</taxon>
        <taxon>Sternorrhyncha</taxon>
        <taxon>Aphidomorpha</taxon>
        <taxon>Aphidoidea</taxon>
        <taxon>Aphididae</taxon>
        <taxon>Lachninae</taxon>
        <taxon>Cinara</taxon>
    </lineage>
</organism>
<keyword evidence="2" id="KW-1185">Reference proteome</keyword>
<evidence type="ECO:0000313" key="2">
    <source>
        <dbReference type="Proteomes" id="UP000325440"/>
    </source>
</evidence>
<name>A0A5E4MM48_9HEMI</name>
<dbReference type="OrthoDB" id="6591636at2759"/>